<keyword evidence="3" id="KW-1185">Reference proteome</keyword>
<keyword evidence="1" id="KW-0732">Signal</keyword>
<proteinExistence type="predicted"/>
<dbReference type="EMBL" id="JAGKQH010000010">
    <property type="protein sequence ID" value="KAG6590141.1"/>
    <property type="molecule type" value="Genomic_DNA"/>
</dbReference>
<protein>
    <recommendedName>
        <fullName evidence="4">Transmembrane protein</fullName>
    </recommendedName>
</protein>
<dbReference type="Pfam" id="PF04398">
    <property type="entry name" value="DUF538"/>
    <property type="match status" value="1"/>
</dbReference>
<dbReference type="InterPro" id="IPR007493">
    <property type="entry name" value="DUF538"/>
</dbReference>
<feature type="non-terminal residue" evidence="2">
    <location>
        <position position="1"/>
    </location>
</feature>
<feature type="signal peptide" evidence="1">
    <location>
        <begin position="1"/>
        <end position="19"/>
    </location>
</feature>
<evidence type="ECO:0000313" key="2">
    <source>
        <dbReference type="EMBL" id="KAG6590141.1"/>
    </source>
</evidence>
<reference evidence="2 3" key="1">
    <citation type="journal article" date="2021" name="Hortic Res">
        <title>The domestication of Cucurbita argyrosperma as revealed by the genome of its wild relative.</title>
        <authorList>
            <person name="Barrera-Redondo J."/>
            <person name="Sanchez-de la Vega G."/>
            <person name="Aguirre-Liguori J.A."/>
            <person name="Castellanos-Morales G."/>
            <person name="Gutierrez-Guerrero Y.T."/>
            <person name="Aguirre-Dugua X."/>
            <person name="Aguirre-Planter E."/>
            <person name="Tenaillon M.I."/>
            <person name="Lira-Saade R."/>
            <person name="Eguiarte L.E."/>
        </authorList>
    </citation>
    <scope>NUCLEOTIDE SEQUENCE [LARGE SCALE GENOMIC DNA]</scope>
    <source>
        <strain evidence="2">JBR-2021</strain>
    </source>
</reference>
<gene>
    <name evidence="2" type="ORF">SDJN03_15564</name>
</gene>
<dbReference type="AlphaFoldDB" id="A0AAV6N1P6"/>
<accession>A0AAV6N1P6</accession>
<comment type="caution">
    <text evidence="2">The sequence shown here is derived from an EMBL/GenBank/DDBJ whole genome shotgun (WGS) entry which is preliminary data.</text>
</comment>
<evidence type="ECO:0008006" key="4">
    <source>
        <dbReference type="Google" id="ProtNLM"/>
    </source>
</evidence>
<evidence type="ECO:0000313" key="3">
    <source>
        <dbReference type="Proteomes" id="UP000685013"/>
    </source>
</evidence>
<name>A0AAV6N1P6_9ROSI</name>
<dbReference type="PANTHER" id="PTHR31676">
    <property type="entry name" value="T31J12.3 PROTEIN-RELATED"/>
    <property type="match status" value="1"/>
</dbReference>
<dbReference type="PANTHER" id="PTHR31676:SF96">
    <property type="entry name" value="EXPRESSED PROTEIN"/>
    <property type="match status" value="1"/>
</dbReference>
<organism evidence="2 3">
    <name type="scientific">Cucurbita argyrosperma subsp. sororia</name>
    <dbReference type="NCBI Taxonomy" id="37648"/>
    <lineage>
        <taxon>Eukaryota</taxon>
        <taxon>Viridiplantae</taxon>
        <taxon>Streptophyta</taxon>
        <taxon>Embryophyta</taxon>
        <taxon>Tracheophyta</taxon>
        <taxon>Spermatophyta</taxon>
        <taxon>Magnoliopsida</taxon>
        <taxon>eudicotyledons</taxon>
        <taxon>Gunneridae</taxon>
        <taxon>Pentapetalae</taxon>
        <taxon>rosids</taxon>
        <taxon>fabids</taxon>
        <taxon>Cucurbitales</taxon>
        <taxon>Cucurbitaceae</taxon>
        <taxon>Cucurbiteae</taxon>
        <taxon>Cucurbita</taxon>
    </lineage>
</organism>
<evidence type="ECO:0000256" key="1">
    <source>
        <dbReference type="SAM" id="SignalP"/>
    </source>
</evidence>
<dbReference type="Proteomes" id="UP000685013">
    <property type="component" value="Chromosome 10"/>
</dbReference>
<feature type="chain" id="PRO_5043406177" description="Transmembrane protein" evidence="1">
    <location>
        <begin position="20"/>
        <end position="145"/>
    </location>
</feature>
<sequence length="145" mass="16311">MASFSRILSPFSLFLLILAISTQTHLSFSSIDKPLNPTDIHQLLLRYGFPAGLLPNNVKSYTLSDDGAFEIELKADCYVMFSELVYYEKKITGKLSYGSVTDVSGIQVKKLFLWLSVSGFKSNQGSGTIKEGLPRRKNRSHVRWK</sequence>